<evidence type="ECO:0000313" key="2">
    <source>
        <dbReference type="EMBL" id="KAK1630420.1"/>
    </source>
</evidence>
<keyword evidence="3" id="KW-1185">Reference proteome</keyword>
<dbReference type="Proteomes" id="UP001231189">
    <property type="component" value="Unassembled WGS sequence"/>
</dbReference>
<proteinExistence type="predicted"/>
<dbReference type="PANTHER" id="PTHR10775">
    <property type="entry name" value="OS08G0208400 PROTEIN"/>
    <property type="match status" value="1"/>
</dbReference>
<reference evidence="2" key="1">
    <citation type="submission" date="2023-07" db="EMBL/GenBank/DDBJ databases">
        <title>A chromosome-level genome assembly of Lolium multiflorum.</title>
        <authorList>
            <person name="Chen Y."/>
            <person name="Copetti D."/>
            <person name="Kolliker R."/>
            <person name="Studer B."/>
        </authorList>
    </citation>
    <scope>NUCLEOTIDE SEQUENCE</scope>
    <source>
        <strain evidence="2">02402/16</strain>
        <tissue evidence="2">Leaf</tissue>
    </source>
</reference>
<feature type="compositionally biased region" description="Acidic residues" evidence="1">
    <location>
        <begin position="39"/>
        <end position="63"/>
    </location>
</feature>
<evidence type="ECO:0000256" key="1">
    <source>
        <dbReference type="SAM" id="MobiDB-lite"/>
    </source>
</evidence>
<name>A0AAD8W032_LOLMU</name>
<dbReference type="InterPro" id="IPR004242">
    <property type="entry name" value="Transposase_21"/>
</dbReference>
<gene>
    <name evidence="2" type="ORF">QYE76_004735</name>
</gene>
<feature type="compositionally biased region" description="Basic and acidic residues" evidence="1">
    <location>
        <begin position="447"/>
        <end position="458"/>
    </location>
</feature>
<evidence type="ECO:0000313" key="3">
    <source>
        <dbReference type="Proteomes" id="UP001231189"/>
    </source>
</evidence>
<dbReference type="PANTHER" id="PTHR10775:SF179">
    <property type="entry name" value="TRANSPOSON, EN_SPM-LIKE, TRANSPOSASE-ASSOCIATED DOMAIN PROTEIN"/>
    <property type="match status" value="1"/>
</dbReference>
<accession>A0AAD8W032</accession>
<dbReference type="Pfam" id="PF02992">
    <property type="entry name" value="Transposase_21"/>
    <property type="match status" value="1"/>
</dbReference>
<feature type="region of interest" description="Disordered" evidence="1">
    <location>
        <begin position="1"/>
        <end position="63"/>
    </location>
</feature>
<dbReference type="AlphaFoldDB" id="A0AAD8W032"/>
<sequence>MPSYNCWTKHGERGVIMEEDEEGDDIIDDNYPDHFGDTFMEDAEGGEGEGEGEGEEEARDEPADDLGWTIADARRRCKTKKERENLDRMLEDHKKSLYLGCDNGLKKLGCTLDLLKWKAREGVADSGFENLLKMLKNMFSKNNELPASTYEAKKVVCPLGLEVLKIHACINGSILYRGEYENLNECPVCTTLSYKIRGDDPGDGVEGEKPRKRVPAKVMWYAPIIPRLKLFRNKEHAKLLRWHKEHRKSDGELRHPADGTQWRKIEIEFKDFAADARNITFGLSTDGMNHFGEQSSSHSTWPVTLCIYNLPPWLCMKRKFIMMPVLIQGPATFKEVVVVVVVVEEVVVVVLAGGGGGGGDGGGCVGRRRRRRRWWWWWWWEEEEEEVVVVVVMVVGAGGGAGGRRWWRWSPEMLAGVGGGGRRRRRRRRWWWSSEKGGGGGGGGGGRRSEEMEKWEEK</sequence>
<organism evidence="2 3">
    <name type="scientific">Lolium multiflorum</name>
    <name type="common">Italian ryegrass</name>
    <name type="synonym">Lolium perenne subsp. multiflorum</name>
    <dbReference type="NCBI Taxonomy" id="4521"/>
    <lineage>
        <taxon>Eukaryota</taxon>
        <taxon>Viridiplantae</taxon>
        <taxon>Streptophyta</taxon>
        <taxon>Embryophyta</taxon>
        <taxon>Tracheophyta</taxon>
        <taxon>Spermatophyta</taxon>
        <taxon>Magnoliopsida</taxon>
        <taxon>Liliopsida</taxon>
        <taxon>Poales</taxon>
        <taxon>Poaceae</taxon>
        <taxon>BOP clade</taxon>
        <taxon>Pooideae</taxon>
        <taxon>Poodae</taxon>
        <taxon>Poeae</taxon>
        <taxon>Poeae Chloroplast Group 2 (Poeae type)</taxon>
        <taxon>Loliodinae</taxon>
        <taxon>Loliinae</taxon>
        <taxon>Lolium</taxon>
    </lineage>
</organism>
<protein>
    <recommendedName>
        <fullName evidence="4">Transposon protein, putative, CACTA, En/Spm sub-class</fullName>
    </recommendedName>
</protein>
<dbReference type="EMBL" id="JAUUTY010000005">
    <property type="protein sequence ID" value="KAK1630420.1"/>
    <property type="molecule type" value="Genomic_DNA"/>
</dbReference>
<feature type="region of interest" description="Disordered" evidence="1">
    <location>
        <begin position="433"/>
        <end position="458"/>
    </location>
</feature>
<evidence type="ECO:0008006" key="4">
    <source>
        <dbReference type="Google" id="ProtNLM"/>
    </source>
</evidence>
<feature type="compositionally biased region" description="Gly residues" evidence="1">
    <location>
        <begin position="436"/>
        <end position="446"/>
    </location>
</feature>
<feature type="compositionally biased region" description="Acidic residues" evidence="1">
    <location>
        <begin position="17"/>
        <end position="30"/>
    </location>
</feature>
<comment type="caution">
    <text evidence="2">The sequence shown here is derived from an EMBL/GenBank/DDBJ whole genome shotgun (WGS) entry which is preliminary data.</text>
</comment>